<comment type="caution">
    <text evidence="7">The sequence shown here is derived from an EMBL/GenBank/DDBJ whole genome shotgun (WGS) entry which is preliminary data.</text>
</comment>
<keyword evidence="5" id="KW-0670">Pyruvate</keyword>
<comment type="cofactor">
    <cofactor evidence="1">
        <name>pyruvate</name>
        <dbReference type="ChEBI" id="CHEBI:15361"/>
    </cofactor>
</comment>
<evidence type="ECO:0000313" key="7">
    <source>
        <dbReference type="EMBL" id="OGL74026.1"/>
    </source>
</evidence>
<dbReference type="InterPro" id="IPR016104">
    <property type="entry name" value="Pyr-dep_his/arg-deCO2ase"/>
</dbReference>
<evidence type="ECO:0000256" key="1">
    <source>
        <dbReference type="ARBA" id="ARBA00001928"/>
    </source>
</evidence>
<dbReference type="InterPro" id="IPR003427">
    <property type="entry name" value="His_de-COase_proenz"/>
</dbReference>
<dbReference type="GO" id="GO:0006547">
    <property type="term" value="P:L-histidine metabolic process"/>
    <property type="evidence" value="ECO:0007669"/>
    <property type="project" value="InterPro"/>
</dbReference>
<dbReference type="SUPFAM" id="SSF56271">
    <property type="entry name" value="Pyruvoyl-dependent histidine and arginine decarboxylases"/>
    <property type="match status" value="1"/>
</dbReference>
<keyword evidence="4" id="KW-0456">Lyase</keyword>
<evidence type="ECO:0000256" key="3">
    <source>
        <dbReference type="ARBA" id="ARBA00022793"/>
    </source>
</evidence>
<dbReference type="InterPro" id="IPR016106">
    <property type="entry name" value="Pyr-dep_his-deCO2ase_N"/>
</dbReference>
<evidence type="ECO:0000256" key="2">
    <source>
        <dbReference type="ARBA" id="ARBA00012320"/>
    </source>
</evidence>
<reference evidence="7 8" key="1">
    <citation type="journal article" date="2016" name="Nat. Commun.">
        <title>Thousands of microbial genomes shed light on interconnected biogeochemical processes in an aquifer system.</title>
        <authorList>
            <person name="Anantharaman K."/>
            <person name="Brown C.T."/>
            <person name="Hug L.A."/>
            <person name="Sharon I."/>
            <person name="Castelle C.J."/>
            <person name="Probst A.J."/>
            <person name="Thomas B.C."/>
            <person name="Singh A."/>
            <person name="Wilkins M.J."/>
            <person name="Karaoz U."/>
            <person name="Brodie E.L."/>
            <person name="Williams K.H."/>
            <person name="Hubbard S.S."/>
            <person name="Banfield J.F."/>
        </authorList>
    </citation>
    <scope>NUCLEOTIDE SEQUENCE [LARGE SCALE GENOMIC DNA]</scope>
</reference>
<evidence type="ECO:0000313" key="8">
    <source>
        <dbReference type="Proteomes" id="UP000176303"/>
    </source>
</evidence>
<evidence type="ECO:0000256" key="4">
    <source>
        <dbReference type="ARBA" id="ARBA00023239"/>
    </source>
</evidence>
<proteinExistence type="predicted"/>
<evidence type="ECO:0000256" key="5">
    <source>
        <dbReference type="ARBA" id="ARBA00023317"/>
    </source>
</evidence>
<dbReference type="EC" id="4.1.1.22" evidence="2"/>
<dbReference type="EMBL" id="MGDZ01000010">
    <property type="protein sequence ID" value="OGL74026.1"/>
    <property type="molecule type" value="Genomic_DNA"/>
</dbReference>
<evidence type="ECO:0000256" key="6">
    <source>
        <dbReference type="ARBA" id="ARBA00047889"/>
    </source>
</evidence>
<accession>A0A1F7U6Z4</accession>
<protein>
    <recommendedName>
        <fullName evidence="2">histidine decarboxylase</fullName>
        <ecNumber evidence="2">4.1.1.22</ecNumber>
    </recommendedName>
</protein>
<dbReference type="STRING" id="1802391.A3D72_00850"/>
<dbReference type="Gene3D" id="3.50.20.10">
    <property type="entry name" value="Pyruvoyl-Dependent Histidine Decarboxylase, subunit B"/>
    <property type="match status" value="1"/>
</dbReference>
<organism evidence="7 8">
    <name type="scientific">Candidatus Uhrbacteria bacterium RIFCSPHIGHO2_02_FULL_57_19</name>
    <dbReference type="NCBI Taxonomy" id="1802391"/>
    <lineage>
        <taxon>Bacteria</taxon>
        <taxon>Candidatus Uhriibacteriota</taxon>
    </lineage>
</organism>
<keyword evidence="3" id="KW-0210">Decarboxylase</keyword>
<sequence>MSVEKAIDFAVGPLDDHCLGYNLRGNYFLAFHVAATAVPARFSLEGSPRLDAVCAFDEAEVDGAYLGQLNVITVSSFCGPHGLIWGYHVARSPELRGERLFSRTSGGREIPVYSAEPLLAAGRALFGTRERKRFPILPGSHTPAAMMTHTQAGPGAIGAAFGLGIVGDRRGAHILMEDVCPLPESEVGGRSLVRRVAEGVLVVAEAQRLAVSEIFVGVRTAEIKAGQYGCALALLPYFKLARRALPGGSAERLAAISLPDWEKSSLWE</sequence>
<name>A0A1F7U6Z4_9BACT</name>
<comment type="catalytic activity">
    <reaction evidence="6">
        <text>L-histidine + H(+) = histamine + CO2</text>
        <dbReference type="Rhea" id="RHEA:20840"/>
        <dbReference type="ChEBI" id="CHEBI:15378"/>
        <dbReference type="ChEBI" id="CHEBI:16526"/>
        <dbReference type="ChEBI" id="CHEBI:57595"/>
        <dbReference type="ChEBI" id="CHEBI:58432"/>
        <dbReference type="EC" id="4.1.1.22"/>
    </reaction>
</comment>
<dbReference type="Pfam" id="PF02329">
    <property type="entry name" value="HDC"/>
    <property type="match status" value="1"/>
</dbReference>
<dbReference type="Gene3D" id="4.10.510.10">
    <property type="entry name" value="Pyruvoyl-Dependent Histidine Decarboxylas, subunit A"/>
    <property type="match status" value="1"/>
</dbReference>
<dbReference type="AlphaFoldDB" id="A0A1F7U6Z4"/>
<dbReference type="Proteomes" id="UP000176303">
    <property type="component" value="Unassembled WGS sequence"/>
</dbReference>
<gene>
    <name evidence="7" type="ORF">A3D72_00850</name>
</gene>
<dbReference type="SFLD" id="SFLDS00055">
    <property type="entry name" value="Pyruvoyl-Dependent_Histidine/A"/>
    <property type="match status" value="1"/>
</dbReference>
<dbReference type="GO" id="GO:0004398">
    <property type="term" value="F:histidine decarboxylase activity"/>
    <property type="evidence" value="ECO:0007669"/>
    <property type="project" value="UniProtKB-EC"/>
</dbReference>
<dbReference type="InterPro" id="IPR016105">
    <property type="entry name" value="Pyr-dep_his/arg-deCO2ase_sand"/>
</dbReference>